<name>A0AAU8IZG2_9ACTN</name>
<dbReference type="EMBL" id="CP159534">
    <property type="protein sequence ID" value="XCJ73634.1"/>
    <property type="molecule type" value="Genomic_DNA"/>
</dbReference>
<feature type="region of interest" description="Disordered" evidence="1">
    <location>
        <begin position="265"/>
        <end position="285"/>
    </location>
</feature>
<evidence type="ECO:0000313" key="2">
    <source>
        <dbReference type="EMBL" id="XCJ73634.1"/>
    </source>
</evidence>
<dbReference type="RefSeq" id="WP_353945093.1">
    <property type="nucleotide sequence ID" value="NZ_CP159534.1"/>
</dbReference>
<dbReference type="InterPro" id="IPR025851">
    <property type="entry name" value="SUKH-4"/>
</dbReference>
<protein>
    <submittedName>
        <fullName evidence="2">SUKH-4 family immunity protein</fullName>
    </submittedName>
</protein>
<dbReference type="AlphaFoldDB" id="A0AAU8IZG2"/>
<reference evidence="2" key="1">
    <citation type="submission" date="2024-06" db="EMBL/GenBank/DDBJ databases">
        <title>Streptomyces sp. strain HUAS MG91 genome sequences.</title>
        <authorList>
            <person name="Mo P."/>
        </authorList>
    </citation>
    <scope>NUCLEOTIDE SEQUENCE</scope>
    <source>
        <strain evidence="2">HUAS MG91</strain>
    </source>
</reference>
<accession>A0AAU8IZG2</accession>
<organism evidence="2">
    <name type="scientific">Streptomyces tabacisoli</name>
    <dbReference type="NCBI Taxonomy" id="3156398"/>
    <lineage>
        <taxon>Bacteria</taxon>
        <taxon>Bacillati</taxon>
        <taxon>Actinomycetota</taxon>
        <taxon>Actinomycetes</taxon>
        <taxon>Kitasatosporales</taxon>
        <taxon>Streptomycetaceae</taxon>
        <taxon>Streptomyces</taxon>
    </lineage>
</organism>
<dbReference type="KEGG" id="stac:ABII15_28365"/>
<sequence>MTSENQEPAPAEALSSQEAADRIVDDWPSLKGWGVHRVVDPSGAQGAEVLRAVRERVPDSVLVDAAGRTADDVFTEVVTALGARFKTPSAWSRRLPKKPARLVLLVGADLVGRTRTSGDPRRLLQALNRLGGLGHTVFAAVRDPEFGDDSSRSLRLAAEPPALDEVPAEVRALALAEARHVPYAVWRELVAGLTGQRPDAGRTADLATEERARSLLLVDPDAETVSFRDETVARTLRGQLPAEDRARTHHHLAEHLADRLADHLADAPGQPAPTGSPGAEEPAETGSVVRYATTALAAHCAAADLAAGDTTYTRFTQLLRRTRLVAHLAPESLLEAAEGAGLDEAPAGSVLADAVHARDYALLPCDQGTWVAWLHLQATVRGDTELADGLAAAGVRTPWRVTWTRWRPPAALHLSYLAFSAVIDLMELRLDDRPVAAAVAYRDRRRHVTLYDPRSGEELATAPWELGQDPEEALPGLRWPTAGGEDDRPEPEPVNGTLLDAGPVTIGDSVVIAGHGGLFGIESAPGTPFTGITRRPGGRVEAACPALLRAPATVPRHGPAPRPADLDTLFEDEDGTLVAVPEPLLPADLTHAATREFLVDQGIPAFRDVHGLGFFGLERDPDWWSVAHGTHTGPPPPRPERLLREIAGPADSAPDDGAGSGPAAPTGPYFRIGLWMGDDIVVDGPTGAVLHLPDQDDETPGRAEIVGRSLHDFLAMVSVWLLGVHVFTVTGDSVETREIASRVKGLQSTLDPVGAAAGIWGIALMDH</sequence>
<proteinExistence type="predicted"/>
<gene>
    <name evidence="2" type="ORF">ABII15_28365</name>
</gene>
<evidence type="ECO:0000256" key="1">
    <source>
        <dbReference type="SAM" id="MobiDB-lite"/>
    </source>
</evidence>
<dbReference type="Pfam" id="PF14435">
    <property type="entry name" value="SUKH-4"/>
    <property type="match status" value="1"/>
</dbReference>